<dbReference type="Gene3D" id="3.20.110.20">
    <property type="match status" value="1"/>
</dbReference>
<evidence type="ECO:0000256" key="2">
    <source>
        <dbReference type="ARBA" id="ARBA00023277"/>
    </source>
</evidence>
<proteinExistence type="inferred from homology"/>
<reference evidence="4 5" key="1">
    <citation type="submission" date="2024-06" db="EMBL/GenBank/DDBJ databases">
        <title>Chitinophaga defluvii sp. nov., isolated from municipal sewage.</title>
        <authorList>
            <person name="Zhang L."/>
        </authorList>
    </citation>
    <scope>NUCLEOTIDE SEQUENCE [LARGE SCALE GENOMIC DNA]</scope>
    <source>
        <strain evidence="4 5">H8</strain>
    </source>
</reference>
<dbReference type="InterPro" id="IPR052046">
    <property type="entry name" value="GH57_Enzymes"/>
</dbReference>
<gene>
    <name evidence="4" type="ORF">ABR189_05690</name>
</gene>
<organism evidence="4 5">
    <name type="scientific">Chitinophaga defluvii</name>
    <dbReference type="NCBI Taxonomy" id="3163343"/>
    <lineage>
        <taxon>Bacteria</taxon>
        <taxon>Pseudomonadati</taxon>
        <taxon>Bacteroidota</taxon>
        <taxon>Chitinophagia</taxon>
        <taxon>Chitinophagales</taxon>
        <taxon>Chitinophagaceae</taxon>
        <taxon>Chitinophaga</taxon>
    </lineage>
</organism>
<protein>
    <recommendedName>
        <fullName evidence="3">Glycoside hydrolase family 57 N-terminal domain-containing protein</fullName>
    </recommendedName>
</protein>
<dbReference type="EMBL" id="JBEXAC010000001">
    <property type="protein sequence ID" value="MET6996847.1"/>
    <property type="molecule type" value="Genomic_DNA"/>
</dbReference>
<keyword evidence="5" id="KW-1185">Reference proteome</keyword>
<dbReference type="Proteomes" id="UP001549749">
    <property type="component" value="Unassembled WGS sequence"/>
</dbReference>
<comment type="similarity">
    <text evidence="1">Belongs to the glycosyl hydrolase 57 family.</text>
</comment>
<dbReference type="PANTHER" id="PTHR36306">
    <property type="entry name" value="ALPHA-AMYLASE-RELATED-RELATED"/>
    <property type="match status" value="1"/>
</dbReference>
<dbReference type="PANTHER" id="PTHR36306:SF1">
    <property type="entry name" value="ALPHA-AMYLASE-RELATED"/>
    <property type="match status" value="1"/>
</dbReference>
<feature type="domain" description="Glycoside hydrolase family 57 N-terminal" evidence="3">
    <location>
        <begin position="6"/>
        <end position="168"/>
    </location>
</feature>
<dbReference type="Pfam" id="PF03065">
    <property type="entry name" value="Glyco_hydro_57"/>
    <property type="match status" value="1"/>
</dbReference>
<dbReference type="RefSeq" id="WP_354659488.1">
    <property type="nucleotide sequence ID" value="NZ_JBEXAC010000001.1"/>
</dbReference>
<evidence type="ECO:0000256" key="1">
    <source>
        <dbReference type="ARBA" id="ARBA00006821"/>
    </source>
</evidence>
<comment type="caution">
    <text evidence="4">The sequence shown here is derived from an EMBL/GenBank/DDBJ whole genome shotgun (WGS) entry which is preliminary data.</text>
</comment>
<evidence type="ECO:0000259" key="3">
    <source>
        <dbReference type="Pfam" id="PF03065"/>
    </source>
</evidence>
<accession>A0ABV2T2L3</accession>
<sequence>MKNICLHFQVHQPFRLNTFSFMDIGNGMPYYNENLNNEILRRVSLQSYLPANRVLLKLIKASNRQLRVNFSISGTALDQFEIYMPELIESFRALTDTGCVEFMADTYSHSLAALKSKEEFNLQVKKHAARITGLFGSSPKVFCNTTQLYNKTIADMGAAMGFNATLTNSAFPKEKIINLFIDYQTFGKFHEHADMITGFAKYLPDEILQQNNYLLQPSEVTKLLPTVAAIMRPQTATVPEETYDLQPWLNNDMQQDAFDTLYTLGNKVRATDDAQLKQDWLYLQSADHFYYMGIHQEAVNSLSPYDNPFDAFINYMNVLTDFSLRTDHSLEKKKIISNGRYTLEAGLHL</sequence>
<dbReference type="InterPro" id="IPR004300">
    <property type="entry name" value="Glyco_hydro_57_N"/>
</dbReference>
<evidence type="ECO:0000313" key="5">
    <source>
        <dbReference type="Proteomes" id="UP001549749"/>
    </source>
</evidence>
<name>A0ABV2T2L3_9BACT</name>
<evidence type="ECO:0000313" key="4">
    <source>
        <dbReference type="EMBL" id="MET6996847.1"/>
    </source>
</evidence>
<keyword evidence="2" id="KW-0119">Carbohydrate metabolism</keyword>
<dbReference type="SUPFAM" id="SSF88713">
    <property type="entry name" value="Glycoside hydrolase/deacetylase"/>
    <property type="match status" value="1"/>
</dbReference>
<dbReference type="InterPro" id="IPR011330">
    <property type="entry name" value="Glyco_hydro/deAcase_b/a-brl"/>
</dbReference>